<proteinExistence type="predicted"/>
<feature type="compositionally biased region" description="Polar residues" evidence="1">
    <location>
        <begin position="95"/>
        <end position="112"/>
    </location>
</feature>
<evidence type="ECO:0000256" key="1">
    <source>
        <dbReference type="SAM" id="MobiDB-lite"/>
    </source>
</evidence>
<reference evidence="2 3" key="1">
    <citation type="journal article" date="2016" name="Sci. Rep.">
        <title>The Dendrobium catenatum Lindl. genome sequence provides insights into polysaccharide synthase, floral development and adaptive evolution.</title>
        <authorList>
            <person name="Zhang G.Q."/>
            <person name="Xu Q."/>
            <person name="Bian C."/>
            <person name="Tsai W.C."/>
            <person name="Yeh C.M."/>
            <person name="Liu K.W."/>
            <person name="Yoshida K."/>
            <person name="Zhang L.S."/>
            <person name="Chang S.B."/>
            <person name="Chen F."/>
            <person name="Shi Y."/>
            <person name="Su Y.Y."/>
            <person name="Zhang Y.Q."/>
            <person name="Chen L.J."/>
            <person name="Yin Y."/>
            <person name="Lin M."/>
            <person name="Huang H."/>
            <person name="Deng H."/>
            <person name="Wang Z.W."/>
            <person name="Zhu S.L."/>
            <person name="Zhao X."/>
            <person name="Deng C."/>
            <person name="Niu S.C."/>
            <person name="Huang J."/>
            <person name="Wang M."/>
            <person name="Liu G.H."/>
            <person name="Yang H.J."/>
            <person name="Xiao X.J."/>
            <person name="Hsiao Y.Y."/>
            <person name="Wu W.L."/>
            <person name="Chen Y.Y."/>
            <person name="Mitsuda N."/>
            <person name="Ohme-Takagi M."/>
            <person name="Luo Y.B."/>
            <person name="Van de Peer Y."/>
            <person name="Liu Z.J."/>
        </authorList>
    </citation>
    <scope>NUCLEOTIDE SEQUENCE [LARGE SCALE GENOMIC DNA]</scope>
    <source>
        <tissue evidence="2">The whole plant</tissue>
    </source>
</reference>
<accession>A0A2I0X2W1</accession>
<dbReference type="EMBL" id="KZ502205">
    <property type="protein sequence ID" value="PKU82231.1"/>
    <property type="molecule type" value="Genomic_DNA"/>
</dbReference>
<evidence type="ECO:0000313" key="2">
    <source>
        <dbReference type="EMBL" id="PKU82231.1"/>
    </source>
</evidence>
<sequence length="242" mass="26936">MVGGQTASWRMIGELKQECKKAGSGVCVSARSLRCAQTSTGIFGRNANESGQPRANSGATRRQNQESNTNVEDSQRENQESNTNVEDSQKDNEQSKTNMEDSSLDKGQSSTRRTSDQVIRAINNGGQFAAPNARFSAKGQEHNVTISLRITDRVESWVMRLIVDGVILYELRITVLSRSNWQGTNKLSIDGMTVDFSWDLDGDPMKFFFRSKIDGVGGPETYDESSEWNEGYYTLLILGIFH</sequence>
<gene>
    <name evidence="2" type="ORF">MA16_Dca013423</name>
</gene>
<organism evidence="2 3">
    <name type="scientific">Dendrobium catenatum</name>
    <dbReference type="NCBI Taxonomy" id="906689"/>
    <lineage>
        <taxon>Eukaryota</taxon>
        <taxon>Viridiplantae</taxon>
        <taxon>Streptophyta</taxon>
        <taxon>Embryophyta</taxon>
        <taxon>Tracheophyta</taxon>
        <taxon>Spermatophyta</taxon>
        <taxon>Magnoliopsida</taxon>
        <taxon>Liliopsida</taxon>
        <taxon>Asparagales</taxon>
        <taxon>Orchidaceae</taxon>
        <taxon>Epidendroideae</taxon>
        <taxon>Malaxideae</taxon>
        <taxon>Dendrobiinae</taxon>
        <taxon>Dendrobium</taxon>
    </lineage>
</organism>
<evidence type="ECO:0000313" key="3">
    <source>
        <dbReference type="Proteomes" id="UP000233837"/>
    </source>
</evidence>
<dbReference type="Proteomes" id="UP000233837">
    <property type="component" value="Unassembled WGS sequence"/>
</dbReference>
<protein>
    <submittedName>
        <fullName evidence="2">Uncharacterized protein</fullName>
    </submittedName>
</protein>
<feature type="compositionally biased region" description="Polar residues" evidence="1">
    <location>
        <begin position="43"/>
        <end position="72"/>
    </location>
</feature>
<feature type="region of interest" description="Disordered" evidence="1">
    <location>
        <begin position="43"/>
        <end position="114"/>
    </location>
</feature>
<reference evidence="2 3" key="2">
    <citation type="journal article" date="2017" name="Nature">
        <title>The Apostasia genome and the evolution of orchids.</title>
        <authorList>
            <person name="Zhang G.Q."/>
            <person name="Liu K.W."/>
            <person name="Li Z."/>
            <person name="Lohaus R."/>
            <person name="Hsiao Y.Y."/>
            <person name="Niu S.C."/>
            <person name="Wang J.Y."/>
            <person name="Lin Y.C."/>
            <person name="Xu Q."/>
            <person name="Chen L.J."/>
            <person name="Yoshida K."/>
            <person name="Fujiwara S."/>
            <person name="Wang Z.W."/>
            <person name="Zhang Y.Q."/>
            <person name="Mitsuda N."/>
            <person name="Wang M."/>
            <person name="Liu G.H."/>
            <person name="Pecoraro L."/>
            <person name="Huang H.X."/>
            <person name="Xiao X.J."/>
            <person name="Lin M."/>
            <person name="Wu X.Y."/>
            <person name="Wu W.L."/>
            <person name="Chen Y.Y."/>
            <person name="Chang S.B."/>
            <person name="Sakamoto S."/>
            <person name="Ohme-Takagi M."/>
            <person name="Yagi M."/>
            <person name="Zeng S.J."/>
            <person name="Shen C.Y."/>
            <person name="Yeh C.M."/>
            <person name="Luo Y.B."/>
            <person name="Tsai W.C."/>
            <person name="Van de Peer Y."/>
            <person name="Liu Z.J."/>
        </authorList>
    </citation>
    <scope>NUCLEOTIDE SEQUENCE [LARGE SCALE GENOMIC DNA]</scope>
    <source>
        <tissue evidence="2">The whole plant</tissue>
    </source>
</reference>
<name>A0A2I0X2W1_9ASPA</name>
<dbReference type="AlphaFoldDB" id="A0A2I0X2W1"/>
<keyword evidence="3" id="KW-1185">Reference proteome</keyword>